<dbReference type="SUPFAM" id="SSF53474">
    <property type="entry name" value="alpha/beta-Hydrolases"/>
    <property type="match status" value="1"/>
</dbReference>
<organism evidence="2 3">
    <name type="scientific">Lichenicola cladoniae</name>
    <dbReference type="NCBI Taxonomy" id="1484109"/>
    <lineage>
        <taxon>Bacteria</taxon>
        <taxon>Pseudomonadati</taxon>
        <taxon>Pseudomonadota</taxon>
        <taxon>Alphaproteobacteria</taxon>
        <taxon>Acetobacterales</taxon>
        <taxon>Acetobacteraceae</taxon>
        <taxon>Lichenicola</taxon>
    </lineage>
</organism>
<dbReference type="InterPro" id="IPR051044">
    <property type="entry name" value="MAG_DAG_Lipase"/>
</dbReference>
<keyword evidence="2" id="KW-0378">Hydrolase</keyword>
<dbReference type="PANTHER" id="PTHR11614">
    <property type="entry name" value="PHOSPHOLIPASE-RELATED"/>
    <property type="match status" value="1"/>
</dbReference>
<proteinExistence type="predicted"/>
<feature type="domain" description="Serine aminopeptidase S33" evidence="1">
    <location>
        <begin position="65"/>
        <end position="299"/>
    </location>
</feature>
<dbReference type="EMBL" id="CP053708">
    <property type="protein sequence ID" value="QKE92801.1"/>
    <property type="molecule type" value="Genomic_DNA"/>
</dbReference>
<dbReference type="InterPro" id="IPR022742">
    <property type="entry name" value="Hydrolase_4"/>
</dbReference>
<dbReference type="AlphaFoldDB" id="A0A6M8HXH0"/>
<sequence length="358" mass="37889">MLGSAMLAWLGGCTAAVPLRLDAPAHRPPGAHEADRRLVPADMVFTLSDGARLPARVWPATGMGAPRAIILALHGFNDSRDAWELPAPVLAARGITVYAPDQRGFGAAPMRGHWPGTGRLVSDAAELTRLVAARHPGVPLYLMGESMGGAVLMCLAARPDAPPVAGTILLAPAVWSRNQMNPVMTASLWAAATLAPDWELTGRELPLKIMASDNRAALYRLAYDPLTVRTTRTATLRGLVNLMSRAQDAASRMRGRVLIAYGGRDQLVPARSMAATWTMLPPDVRRSVYPAGYHLLMRDLTRMAVIDDVVSWIMTPDLPLPSGGDIAAAGWVAGQGWAGAVPAYLPGNLDGLAGAGTP</sequence>
<dbReference type="KEGG" id="lck:HN018_18900"/>
<dbReference type="InterPro" id="IPR029058">
    <property type="entry name" value="AB_hydrolase_fold"/>
</dbReference>
<dbReference type="Proteomes" id="UP000500767">
    <property type="component" value="Chromosome"/>
</dbReference>
<name>A0A6M8HXH0_9PROT</name>
<evidence type="ECO:0000313" key="2">
    <source>
        <dbReference type="EMBL" id="QKE92801.1"/>
    </source>
</evidence>
<accession>A0A6M8HXH0</accession>
<protein>
    <submittedName>
        <fullName evidence="2">Alpha/beta hydrolase</fullName>
    </submittedName>
</protein>
<dbReference type="InterPro" id="IPR000073">
    <property type="entry name" value="AB_hydrolase_1"/>
</dbReference>
<dbReference type="Gene3D" id="3.40.50.1820">
    <property type="entry name" value="alpha/beta hydrolase"/>
    <property type="match status" value="1"/>
</dbReference>
<gene>
    <name evidence="2" type="ORF">HN018_18900</name>
</gene>
<reference evidence="2 3" key="1">
    <citation type="journal article" date="2014" name="World J. Microbiol. Biotechnol.">
        <title>Biodiversity and physiological characteristics of Antarctic and Arctic lichens-associated bacteria.</title>
        <authorList>
            <person name="Lee Y.M."/>
            <person name="Kim E.H."/>
            <person name="Lee H.K."/>
            <person name="Hong S.G."/>
        </authorList>
    </citation>
    <scope>NUCLEOTIDE SEQUENCE [LARGE SCALE GENOMIC DNA]</scope>
    <source>
        <strain evidence="2 3">PAMC 26569</strain>
    </source>
</reference>
<keyword evidence="3" id="KW-1185">Reference proteome</keyword>
<dbReference type="GO" id="GO:0016787">
    <property type="term" value="F:hydrolase activity"/>
    <property type="evidence" value="ECO:0007669"/>
    <property type="project" value="UniProtKB-KW"/>
</dbReference>
<evidence type="ECO:0000259" key="1">
    <source>
        <dbReference type="Pfam" id="PF12146"/>
    </source>
</evidence>
<evidence type="ECO:0000313" key="3">
    <source>
        <dbReference type="Proteomes" id="UP000500767"/>
    </source>
</evidence>
<dbReference type="Pfam" id="PF12146">
    <property type="entry name" value="Hydrolase_4"/>
    <property type="match status" value="1"/>
</dbReference>
<dbReference type="PRINTS" id="PR00111">
    <property type="entry name" value="ABHYDROLASE"/>
</dbReference>